<comment type="catalytic activity">
    <reaction evidence="10">
        <text>L-leucine + 2-oxoglutarate = 4-methyl-2-oxopentanoate + L-glutamate</text>
        <dbReference type="Rhea" id="RHEA:18321"/>
        <dbReference type="ChEBI" id="CHEBI:16810"/>
        <dbReference type="ChEBI" id="CHEBI:17865"/>
        <dbReference type="ChEBI" id="CHEBI:29985"/>
        <dbReference type="ChEBI" id="CHEBI:57427"/>
        <dbReference type="EC" id="2.6.1.42"/>
    </reaction>
</comment>
<dbReference type="GO" id="GO:0009099">
    <property type="term" value="P:L-valine biosynthetic process"/>
    <property type="evidence" value="ECO:0007669"/>
    <property type="project" value="TreeGrafter"/>
</dbReference>
<dbReference type="WBParaSite" id="ACRNAN_scaffold2139.g28116.t1">
    <property type="protein sequence ID" value="ACRNAN_scaffold2139.g28116.t1"/>
    <property type="gene ID" value="ACRNAN_scaffold2139.g28116"/>
</dbReference>
<dbReference type="InterPro" id="IPR005786">
    <property type="entry name" value="B_amino_transII"/>
</dbReference>
<evidence type="ECO:0000256" key="1">
    <source>
        <dbReference type="ARBA" id="ARBA00001933"/>
    </source>
</evidence>
<dbReference type="SUPFAM" id="SSF56752">
    <property type="entry name" value="D-aminoacid aminotransferase-like PLP-dependent enzymes"/>
    <property type="match status" value="1"/>
</dbReference>
<dbReference type="GO" id="GO:0004084">
    <property type="term" value="F:branched-chain-amino-acid transaminase activity"/>
    <property type="evidence" value="ECO:0007669"/>
    <property type="project" value="UniProtKB-EC"/>
</dbReference>
<comment type="catalytic activity">
    <reaction evidence="10">
        <text>L-isoleucine + 2-oxoglutarate = (S)-3-methyl-2-oxopentanoate + L-glutamate</text>
        <dbReference type="Rhea" id="RHEA:24801"/>
        <dbReference type="ChEBI" id="CHEBI:16810"/>
        <dbReference type="ChEBI" id="CHEBI:29985"/>
        <dbReference type="ChEBI" id="CHEBI:35146"/>
        <dbReference type="ChEBI" id="CHEBI:58045"/>
        <dbReference type="EC" id="2.6.1.42"/>
    </reaction>
</comment>
<evidence type="ECO:0000256" key="7">
    <source>
        <dbReference type="ARBA" id="ARBA00023304"/>
    </source>
</evidence>
<dbReference type="Gene3D" id="3.30.470.10">
    <property type="match status" value="1"/>
</dbReference>
<reference evidence="12" key="1">
    <citation type="submission" date="2022-11" db="UniProtKB">
        <authorList>
            <consortium name="WormBaseParasite"/>
        </authorList>
    </citation>
    <scope>IDENTIFICATION</scope>
</reference>
<organism evidence="11 12">
    <name type="scientific">Acrobeloides nanus</name>
    <dbReference type="NCBI Taxonomy" id="290746"/>
    <lineage>
        <taxon>Eukaryota</taxon>
        <taxon>Metazoa</taxon>
        <taxon>Ecdysozoa</taxon>
        <taxon>Nematoda</taxon>
        <taxon>Chromadorea</taxon>
        <taxon>Rhabditida</taxon>
        <taxon>Tylenchina</taxon>
        <taxon>Cephalobomorpha</taxon>
        <taxon>Cephaloboidea</taxon>
        <taxon>Cephalobidae</taxon>
        <taxon>Acrobeloides</taxon>
    </lineage>
</organism>
<dbReference type="InterPro" id="IPR018300">
    <property type="entry name" value="Aminotrans_IV_CS"/>
</dbReference>
<keyword evidence="11" id="KW-1185">Reference proteome</keyword>
<name>A0A914DAK5_9BILA</name>
<evidence type="ECO:0000256" key="9">
    <source>
        <dbReference type="RuleBase" id="RU004516"/>
    </source>
</evidence>
<dbReference type="EC" id="2.6.1.42" evidence="10"/>
<evidence type="ECO:0000313" key="11">
    <source>
        <dbReference type="Proteomes" id="UP000887540"/>
    </source>
</evidence>
<evidence type="ECO:0000256" key="10">
    <source>
        <dbReference type="RuleBase" id="RU004517"/>
    </source>
</evidence>
<keyword evidence="5 10" id="KW-0808">Transferase</keyword>
<proteinExistence type="inferred from homology"/>
<accession>A0A914DAK5</accession>
<keyword evidence="6 9" id="KW-0663">Pyridoxal phosphate</keyword>
<dbReference type="InterPro" id="IPR033939">
    <property type="entry name" value="BCAT_family"/>
</dbReference>
<comment type="cofactor">
    <cofactor evidence="1 9">
        <name>pyridoxal 5'-phosphate</name>
        <dbReference type="ChEBI" id="CHEBI:597326"/>
    </cofactor>
</comment>
<dbReference type="AlphaFoldDB" id="A0A914DAK5"/>
<dbReference type="InterPro" id="IPR043132">
    <property type="entry name" value="BCAT-like_C"/>
</dbReference>
<dbReference type="FunFam" id="3.30.470.10:FF:000002">
    <property type="entry name" value="Branched-chain-amino-acid aminotransferase"/>
    <property type="match status" value="1"/>
</dbReference>
<dbReference type="Proteomes" id="UP000887540">
    <property type="component" value="Unplaced"/>
</dbReference>
<dbReference type="PROSITE" id="PS00770">
    <property type="entry name" value="AA_TRANSFER_CLASS_4"/>
    <property type="match status" value="1"/>
</dbReference>
<keyword evidence="3 10" id="KW-0032">Aminotransferase</keyword>
<evidence type="ECO:0000256" key="4">
    <source>
        <dbReference type="ARBA" id="ARBA00022605"/>
    </source>
</evidence>
<comment type="catalytic activity">
    <reaction evidence="10">
        <text>L-valine + 2-oxoglutarate = 3-methyl-2-oxobutanoate + L-glutamate</text>
        <dbReference type="Rhea" id="RHEA:24813"/>
        <dbReference type="ChEBI" id="CHEBI:11851"/>
        <dbReference type="ChEBI" id="CHEBI:16810"/>
        <dbReference type="ChEBI" id="CHEBI:29985"/>
        <dbReference type="ChEBI" id="CHEBI:57762"/>
        <dbReference type="EC" id="2.6.1.42"/>
    </reaction>
</comment>
<dbReference type="InterPro" id="IPR001544">
    <property type="entry name" value="Aminotrans_IV"/>
</dbReference>
<evidence type="ECO:0000256" key="8">
    <source>
        <dbReference type="RuleBase" id="RU004106"/>
    </source>
</evidence>
<dbReference type="GO" id="GO:0005739">
    <property type="term" value="C:mitochondrion"/>
    <property type="evidence" value="ECO:0007669"/>
    <property type="project" value="TreeGrafter"/>
</dbReference>
<dbReference type="PANTHER" id="PTHR11825:SF44">
    <property type="entry name" value="BRANCHED-CHAIN-AMINO-ACID AMINOTRANSFERASE"/>
    <property type="match status" value="1"/>
</dbReference>
<dbReference type="CDD" id="cd01557">
    <property type="entry name" value="BCAT_beta_family"/>
    <property type="match status" value="1"/>
</dbReference>
<dbReference type="InterPro" id="IPR036038">
    <property type="entry name" value="Aminotransferase-like"/>
</dbReference>
<dbReference type="NCBIfam" id="NF009897">
    <property type="entry name" value="PRK13357.1"/>
    <property type="match status" value="1"/>
</dbReference>
<dbReference type="PANTHER" id="PTHR11825">
    <property type="entry name" value="SUBGROUP IIII AMINOTRANSFERASE"/>
    <property type="match status" value="1"/>
</dbReference>
<dbReference type="NCBIfam" id="TIGR01123">
    <property type="entry name" value="ilvE_II"/>
    <property type="match status" value="1"/>
</dbReference>
<evidence type="ECO:0000313" key="12">
    <source>
        <dbReference type="WBParaSite" id="ACRNAN_scaffold2139.g28116.t1"/>
    </source>
</evidence>
<keyword evidence="7 10" id="KW-0100">Branched-chain amino acid biosynthesis</keyword>
<evidence type="ECO:0000256" key="3">
    <source>
        <dbReference type="ARBA" id="ARBA00022576"/>
    </source>
</evidence>
<dbReference type="Pfam" id="PF01063">
    <property type="entry name" value="Aminotran_4"/>
    <property type="match status" value="1"/>
</dbReference>
<dbReference type="GO" id="GO:0009098">
    <property type="term" value="P:L-leucine biosynthetic process"/>
    <property type="evidence" value="ECO:0007669"/>
    <property type="project" value="TreeGrafter"/>
</dbReference>
<keyword evidence="4 10" id="KW-0028">Amino-acid biosynthesis</keyword>
<comment type="similarity">
    <text evidence="2 8">Belongs to the class-IV pyridoxal-phosphate-dependent aminotransferase family.</text>
</comment>
<evidence type="ECO:0000256" key="5">
    <source>
        <dbReference type="ARBA" id="ARBA00022679"/>
    </source>
</evidence>
<sequence length="474" mass="54111">MTSQQWPRGSGRVLGKVRSVVDSTRTIITQTVYYEELTGQQKFLLLHSLLVLWTESYKSRMTITPVTNAQKIAKAVVIAVRAASTTATAQTQPIEVDSPVNTFYHRDLEIIRATPSQMKPKPTSWDNLKFGHVYSDHMMEADWHQDKGWTRPLVSPLHNFALHPGAKVLHYGIELFEGMKAYRGVDNKIRMFRPDKNMERMKKTAIRATLPDFDAEELIKIITDMIKVDKEWVPYSNTSSLYIRPTLIGTDPTLGVAFSTQAKLFVLTNPVGAYYPTGFQPVALLADPEFVRAFPGGVGAFKMGCNYAPTILVGKMAHEMGCQQALWLYDDDEKLTEVGTMNIFVYWINEQGEEELCTPPLTDGLILPGVTRDSLIEIAREWNEFKITERYPTMEEIRRSLKERRMLQMFGAGTACVVAPVNKILYKNKATKEYENLYIPTMEAQPNLMMRFYNVINDIMYGRMDWPGWMRTVS</sequence>
<dbReference type="Gene3D" id="3.20.10.10">
    <property type="entry name" value="D-amino Acid Aminotransferase, subunit A, domain 2"/>
    <property type="match status" value="1"/>
</dbReference>
<evidence type="ECO:0000256" key="2">
    <source>
        <dbReference type="ARBA" id="ARBA00009320"/>
    </source>
</evidence>
<protein>
    <recommendedName>
        <fullName evidence="10">Branched-chain-amino-acid aminotransferase</fullName>
        <ecNumber evidence="10">2.6.1.42</ecNumber>
    </recommendedName>
</protein>
<dbReference type="InterPro" id="IPR043131">
    <property type="entry name" value="BCAT-like_N"/>
</dbReference>
<evidence type="ECO:0000256" key="6">
    <source>
        <dbReference type="ARBA" id="ARBA00022898"/>
    </source>
</evidence>